<gene>
    <name evidence="2" type="ORF">GV828_08150</name>
</gene>
<dbReference type="EMBL" id="JAABLM010000008">
    <property type="protein sequence ID" value="NBL65167.1"/>
    <property type="molecule type" value="Genomic_DNA"/>
</dbReference>
<keyword evidence="3" id="KW-1185">Reference proteome</keyword>
<reference evidence="3" key="1">
    <citation type="submission" date="2020-01" db="EMBL/GenBank/DDBJ databases">
        <title>Sphingomonas sp. strain CSW-10.</title>
        <authorList>
            <person name="Chen W.-M."/>
        </authorList>
    </citation>
    <scope>NUCLEOTIDE SEQUENCE [LARGE SCALE GENOMIC DNA]</scope>
    <source>
        <strain evidence="3">NST-5</strain>
    </source>
</reference>
<accession>A0ABW9Z9B7</accession>
<sequence length="45" mass="5308">MKDKKQNKELDPDYYSDKENPKPKDNADFNRNENPDEIEGVAPNR</sequence>
<organism evidence="2 3">
    <name type="scientific">Flavobacterium ichthyis</name>
    <dbReference type="NCBI Taxonomy" id="2698827"/>
    <lineage>
        <taxon>Bacteria</taxon>
        <taxon>Pseudomonadati</taxon>
        <taxon>Bacteroidota</taxon>
        <taxon>Flavobacteriia</taxon>
        <taxon>Flavobacteriales</taxon>
        <taxon>Flavobacteriaceae</taxon>
        <taxon>Flavobacterium</taxon>
    </lineage>
</organism>
<evidence type="ECO:0000313" key="3">
    <source>
        <dbReference type="Proteomes" id="UP000798602"/>
    </source>
</evidence>
<name>A0ABW9Z9B7_9FLAO</name>
<evidence type="ECO:0000256" key="1">
    <source>
        <dbReference type="SAM" id="MobiDB-lite"/>
    </source>
</evidence>
<proteinExistence type="predicted"/>
<comment type="caution">
    <text evidence="2">The sequence shown here is derived from an EMBL/GenBank/DDBJ whole genome shotgun (WGS) entry which is preliminary data.</text>
</comment>
<feature type="region of interest" description="Disordered" evidence="1">
    <location>
        <begin position="1"/>
        <end position="45"/>
    </location>
</feature>
<feature type="compositionally biased region" description="Basic and acidic residues" evidence="1">
    <location>
        <begin position="1"/>
        <end position="34"/>
    </location>
</feature>
<protein>
    <submittedName>
        <fullName evidence="2">Uncharacterized protein</fullName>
    </submittedName>
</protein>
<dbReference type="RefSeq" id="WP_166536990.1">
    <property type="nucleotide sequence ID" value="NZ_JAABLM010000008.1"/>
</dbReference>
<evidence type="ECO:0000313" key="2">
    <source>
        <dbReference type="EMBL" id="NBL65167.1"/>
    </source>
</evidence>
<dbReference type="Proteomes" id="UP000798602">
    <property type="component" value="Unassembled WGS sequence"/>
</dbReference>